<proteinExistence type="predicted"/>
<dbReference type="Pfam" id="PF16220">
    <property type="entry name" value="DUF4880"/>
    <property type="match status" value="1"/>
</dbReference>
<dbReference type="InterPro" id="IPR036388">
    <property type="entry name" value="WH-like_DNA-bd_sf"/>
</dbReference>
<dbReference type="AlphaFoldDB" id="A0A7W2JET5"/>
<keyword evidence="1" id="KW-0472">Membrane</keyword>
<organism evidence="4 5">
    <name type="scientific">Pseudomonas juntendi</name>
    <dbReference type="NCBI Taxonomy" id="2666183"/>
    <lineage>
        <taxon>Bacteria</taxon>
        <taxon>Pseudomonadati</taxon>
        <taxon>Pseudomonadota</taxon>
        <taxon>Gammaproteobacteria</taxon>
        <taxon>Pseudomonadales</taxon>
        <taxon>Pseudomonadaceae</taxon>
        <taxon>Pseudomonas</taxon>
    </lineage>
</organism>
<dbReference type="Pfam" id="PF08281">
    <property type="entry name" value="Sigma70_r4_2"/>
    <property type="match status" value="1"/>
</dbReference>
<evidence type="ECO:0000256" key="1">
    <source>
        <dbReference type="SAM" id="Phobius"/>
    </source>
</evidence>
<dbReference type="InterPro" id="IPR013324">
    <property type="entry name" value="RNA_pol_sigma_r3/r4-like"/>
</dbReference>
<dbReference type="InterPro" id="IPR032623">
    <property type="entry name" value="FecR_N"/>
</dbReference>
<dbReference type="InterPro" id="IPR013249">
    <property type="entry name" value="RNA_pol_sigma70_r4_t2"/>
</dbReference>
<dbReference type="SUPFAM" id="SSF88659">
    <property type="entry name" value="Sigma3 and sigma4 domains of RNA polymerase sigma factors"/>
    <property type="match status" value="1"/>
</dbReference>
<feature type="transmembrane region" description="Helical" evidence="1">
    <location>
        <begin position="147"/>
        <end position="169"/>
    </location>
</feature>
<dbReference type="RefSeq" id="WP_054881748.1">
    <property type="nucleotide sequence ID" value="NZ_CP091311.1"/>
</dbReference>
<evidence type="ECO:0000259" key="2">
    <source>
        <dbReference type="Pfam" id="PF08281"/>
    </source>
</evidence>
<accession>A0A7W2JET5</accession>
<evidence type="ECO:0000313" key="4">
    <source>
        <dbReference type="EMBL" id="MBA6057706.1"/>
    </source>
</evidence>
<reference evidence="4 5" key="1">
    <citation type="submission" date="2020-07" db="EMBL/GenBank/DDBJ databases">
        <title>Diversity of carbapenemase encoding genes among Pseudomonas putida group clinical isolates in a tertiary Brazilian hospital.</title>
        <authorList>
            <person name="Alberto-Lei F."/>
            <person name="Nodari C.S."/>
            <person name="Streling A.P."/>
            <person name="Paulino J.T."/>
            <person name="Bessa-Neto F.O."/>
            <person name="Cayo R."/>
            <person name="Gales A.C."/>
        </authorList>
    </citation>
    <scope>NUCLEOTIDE SEQUENCE [LARGE SCALE GENOMIC DNA]</scope>
    <source>
        <strain evidence="4 5">14535</strain>
    </source>
</reference>
<dbReference type="Proteomes" id="UP000556620">
    <property type="component" value="Unassembled WGS sequence"/>
</dbReference>
<dbReference type="Gene3D" id="1.10.10.10">
    <property type="entry name" value="Winged helix-like DNA-binding domain superfamily/Winged helix DNA-binding domain"/>
    <property type="match status" value="1"/>
</dbReference>
<comment type="caution">
    <text evidence="4">The sequence shown here is derived from an EMBL/GenBank/DDBJ whole genome shotgun (WGS) entry which is preliminary data.</text>
</comment>
<dbReference type="EMBL" id="JACGCU010000001">
    <property type="protein sequence ID" value="MBA6057706.1"/>
    <property type="molecule type" value="Genomic_DNA"/>
</dbReference>
<feature type="domain" description="RNA polymerase sigma factor 70 region 4 type 2" evidence="2">
    <location>
        <begin position="21"/>
        <end position="70"/>
    </location>
</feature>
<dbReference type="GO" id="GO:0016987">
    <property type="term" value="F:sigma factor activity"/>
    <property type="evidence" value="ECO:0007669"/>
    <property type="project" value="InterPro"/>
</dbReference>
<dbReference type="GO" id="GO:0003677">
    <property type="term" value="F:DNA binding"/>
    <property type="evidence" value="ECO:0007669"/>
    <property type="project" value="InterPro"/>
</dbReference>
<gene>
    <name evidence="4" type="ORF">H4C44_00750</name>
</gene>
<protein>
    <submittedName>
        <fullName evidence="4">DUF4880 domain-containing protein</fullName>
    </submittedName>
</protein>
<evidence type="ECO:0000313" key="5">
    <source>
        <dbReference type="Proteomes" id="UP000556620"/>
    </source>
</evidence>
<keyword evidence="1" id="KW-1133">Transmembrane helix</keyword>
<name>A0A7W2JET5_9PSED</name>
<sequence length="171" mass="19121">MTRLLLPVEHPTAVNEPDADNALLHALKRLPRRVQQVMLLSRLDQLDFASIATRLDLPLATVERNMDQALMAGRPRRDVLASVASQWYVRLQSPQVTACERIDFRRWLDADAANLQAFHQTELRWRSLLGPARQLGQDGWYRQGRAALSLGGCSVAVGAGLAALLVWAWCS</sequence>
<dbReference type="GO" id="GO:0006352">
    <property type="term" value="P:DNA-templated transcription initiation"/>
    <property type="evidence" value="ECO:0007669"/>
    <property type="project" value="InterPro"/>
</dbReference>
<feature type="domain" description="FecR N-terminal" evidence="3">
    <location>
        <begin position="84"/>
        <end position="122"/>
    </location>
</feature>
<keyword evidence="1" id="KW-0812">Transmembrane</keyword>
<evidence type="ECO:0000259" key="3">
    <source>
        <dbReference type="Pfam" id="PF16220"/>
    </source>
</evidence>